<accession>A0A7M7GHS3</accession>
<dbReference type="RefSeq" id="XP_003730242.2">
    <property type="nucleotide sequence ID" value="XM_003730194.2"/>
</dbReference>
<dbReference type="KEGG" id="spu:100887897"/>
<dbReference type="PANTHER" id="PTHR47027">
    <property type="entry name" value="REVERSE TRANSCRIPTASE DOMAIN-CONTAINING PROTEIN"/>
    <property type="match status" value="1"/>
</dbReference>
<dbReference type="PANTHER" id="PTHR47027:SF28">
    <property type="entry name" value="ENDONUCLEASE-REVERSE TRANSCRIPTASE"/>
    <property type="match status" value="1"/>
</dbReference>
<dbReference type="GeneID" id="100887897"/>
<protein>
    <submittedName>
        <fullName evidence="1">Uncharacterized protein</fullName>
    </submittedName>
</protein>
<dbReference type="InParanoid" id="A0A7M7GHS3"/>
<dbReference type="OrthoDB" id="6776761at2759"/>
<sequence length="144" mass="16762">MQPYQTPILYGADSNSLQVFEMACLRRIMRVTRLDKLRNTHIKESLNLEQDVMDKVSTKRLKYFGHVLRMKPTRYPKIAVEGNVAGNRPRGRPPKRWLDCISEDCKARSISRLTDASRLAADRKTWHTITIQKPLRSPWPAWTA</sequence>
<evidence type="ECO:0000313" key="2">
    <source>
        <dbReference type="Proteomes" id="UP000007110"/>
    </source>
</evidence>
<name>A0A7M7GHS3_STRPU</name>
<dbReference type="AlphaFoldDB" id="A0A7M7GHS3"/>
<reference evidence="1" key="2">
    <citation type="submission" date="2021-01" db="UniProtKB">
        <authorList>
            <consortium name="EnsemblMetazoa"/>
        </authorList>
    </citation>
    <scope>IDENTIFICATION</scope>
</reference>
<proteinExistence type="predicted"/>
<dbReference type="EnsemblMetazoa" id="XM_003730194">
    <property type="protein sequence ID" value="XP_003730242"/>
    <property type="gene ID" value="LOC100887897"/>
</dbReference>
<dbReference type="Proteomes" id="UP000007110">
    <property type="component" value="Unassembled WGS sequence"/>
</dbReference>
<evidence type="ECO:0000313" key="1">
    <source>
        <dbReference type="EnsemblMetazoa" id="XP_003730242"/>
    </source>
</evidence>
<organism evidence="1 2">
    <name type="scientific">Strongylocentrotus purpuratus</name>
    <name type="common">Purple sea urchin</name>
    <dbReference type="NCBI Taxonomy" id="7668"/>
    <lineage>
        <taxon>Eukaryota</taxon>
        <taxon>Metazoa</taxon>
        <taxon>Echinodermata</taxon>
        <taxon>Eleutherozoa</taxon>
        <taxon>Echinozoa</taxon>
        <taxon>Echinoidea</taxon>
        <taxon>Euechinoidea</taxon>
        <taxon>Echinacea</taxon>
        <taxon>Camarodonta</taxon>
        <taxon>Echinidea</taxon>
        <taxon>Strongylocentrotidae</taxon>
        <taxon>Strongylocentrotus</taxon>
    </lineage>
</organism>
<keyword evidence="2" id="KW-1185">Reference proteome</keyword>
<reference evidence="2" key="1">
    <citation type="submission" date="2015-02" db="EMBL/GenBank/DDBJ databases">
        <title>Genome sequencing for Strongylocentrotus purpuratus.</title>
        <authorList>
            <person name="Murali S."/>
            <person name="Liu Y."/>
            <person name="Vee V."/>
            <person name="English A."/>
            <person name="Wang M."/>
            <person name="Skinner E."/>
            <person name="Han Y."/>
            <person name="Muzny D.M."/>
            <person name="Worley K.C."/>
            <person name="Gibbs R.A."/>
        </authorList>
    </citation>
    <scope>NUCLEOTIDE SEQUENCE</scope>
</reference>